<dbReference type="AlphaFoldDB" id="A0A388TCY6"/>
<gene>
    <name evidence="9" type="ORF">NO1_1849</name>
</gene>
<feature type="domain" description="TACO1/YebC-like N-terminal" evidence="8">
    <location>
        <begin position="5"/>
        <end position="77"/>
    </location>
</feature>
<keyword evidence="3 6" id="KW-0805">Transcription regulation</keyword>
<comment type="caution">
    <text evidence="9">The sequence shown here is derived from an EMBL/GenBank/DDBJ whole genome shotgun (WGS) entry which is preliminary data.</text>
</comment>
<dbReference type="Pfam" id="PF01709">
    <property type="entry name" value="Transcrip_reg"/>
    <property type="match status" value="1"/>
</dbReference>
<evidence type="ECO:0000313" key="10">
    <source>
        <dbReference type="Proteomes" id="UP000269352"/>
    </source>
</evidence>
<keyword evidence="10" id="KW-1185">Reference proteome</keyword>
<dbReference type="Proteomes" id="UP000269352">
    <property type="component" value="Unassembled WGS sequence"/>
</dbReference>
<dbReference type="GO" id="GO:0005829">
    <property type="term" value="C:cytosol"/>
    <property type="evidence" value="ECO:0007669"/>
    <property type="project" value="TreeGrafter"/>
</dbReference>
<dbReference type="NCBIfam" id="NF001030">
    <property type="entry name" value="PRK00110.1"/>
    <property type="match status" value="1"/>
</dbReference>
<sequence>MSGHNKWSKIKYTKGKADAVKGKAFSKAAMDIITAVKEGGNADPTLNSRLRMAIEQAKKVNMPNDNIKRAVERGAGKEGGIESVTYEGYAPGGVAMLIECQTDNRNRTASLVRSTLEKNGGNLGTPGSVSFMFHKKGLLEFDSSKVTEDKLMETLLDAGAEDIKDYGDGALEVTCEPADFDKCVKAAEAAGLPIDNAEITLIADNTIAVSEENTAGKILNLVEKIEELDDVQKVSHNADVPDEILNKLAEAQN</sequence>
<dbReference type="InterPro" id="IPR002876">
    <property type="entry name" value="Transcrip_reg_TACO1-like"/>
</dbReference>
<evidence type="ECO:0000313" key="9">
    <source>
        <dbReference type="EMBL" id="GBR74722.1"/>
    </source>
</evidence>
<dbReference type="Gene3D" id="1.10.10.200">
    <property type="match status" value="1"/>
</dbReference>
<evidence type="ECO:0000256" key="3">
    <source>
        <dbReference type="ARBA" id="ARBA00023015"/>
    </source>
</evidence>
<evidence type="ECO:0000259" key="8">
    <source>
        <dbReference type="Pfam" id="PF20772"/>
    </source>
</evidence>
<reference evidence="9 10" key="1">
    <citation type="journal article" date="2019" name="ISME J.">
        <title>Genome analyses of uncultured TG2/ZB3 bacteria in 'Margulisbacteria' specifically attached to ectosymbiotic spirochetes of protists in the termite gut.</title>
        <authorList>
            <person name="Utami Y.D."/>
            <person name="Kuwahara H."/>
            <person name="Igai K."/>
            <person name="Murakami T."/>
            <person name="Sugaya K."/>
            <person name="Morikawa T."/>
            <person name="Nagura Y."/>
            <person name="Yuki M."/>
            <person name="Deevong P."/>
            <person name="Inoue T."/>
            <person name="Kihara K."/>
            <person name="Lo N."/>
            <person name="Yamada A."/>
            <person name="Ohkuma M."/>
            <person name="Hongoh Y."/>
        </authorList>
    </citation>
    <scope>NUCLEOTIDE SEQUENCE [LARGE SCALE GENOMIC DNA]</scope>
    <source>
        <strain evidence="9">NkOx7-01</strain>
    </source>
</reference>
<dbReference type="Gene3D" id="3.30.70.980">
    <property type="match status" value="2"/>
</dbReference>
<evidence type="ECO:0000256" key="6">
    <source>
        <dbReference type="HAMAP-Rule" id="MF_00693"/>
    </source>
</evidence>
<dbReference type="PANTHER" id="PTHR12532:SF0">
    <property type="entry name" value="TRANSLATIONAL ACTIVATOR OF CYTOCHROME C OXIDASE 1"/>
    <property type="match status" value="1"/>
</dbReference>
<dbReference type="InterPro" id="IPR029072">
    <property type="entry name" value="YebC-like"/>
</dbReference>
<dbReference type="InterPro" id="IPR026564">
    <property type="entry name" value="Transcrip_reg_TACO1-like_dom3"/>
</dbReference>
<dbReference type="InterPro" id="IPR017856">
    <property type="entry name" value="Integrase-like_N"/>
</dbReference>
<accession>A0A388TCY6</accession>
<dbReference type="FunFam" id="3.30.70.980:FF:000002">
    <property type="entry name" value="Probable transcriptional regulatory protein YebC"/>
    <property type="match status" value="1"/>
</dbReference>
<dbReference type="SUPFAM" id="SSF75625">
    <property type="entry name" value="YebC-like"/>
    <property type="match status" value="1"/>
</dbReference>
<evidence type="ECO:0000256" key="5">
    <source>
        <dbReference type="ARBA" id="ARBA00023163"/>
    </source>
</evidence>
<dbReference type="GO" id="GO:0006355">
    <property type="term" value="P:regulation of DNA-templated transcription"/>
    <property type="evidence" value="ECO:0007669"/>
    <property type="project" value="UniProtKB-UniRule"/>
</dbReference>
<evidence type="ECO:0000256" key="2">
    <source>
        <dbReference type="ARBA" id="ARBA00022490"/>
    </source>
</evidence>
<proteinExistence type="inferred from homology"/>
<comment type="similarity">
    <text evidence="1 6">Belongs to the TACO1 family.</text>
</comment>
<dbReference type="GO" id="GO:0003677">
    <property type="term" value="F:DNA binding"/>
    <property type="evidence" value="ECO:0007669"/>
    <property type="project" value="UniProtKB-UniRule"/>
</dbReference>
<evidence type="ECO:0000256" key="1">
    <source>
        <dbReference type="ARBA" id="ARBA00008724"/>
    </source>
</evidence>
<feature type="domain" description="TACO1/YebC-like second and third" evidence="7">
    <location>
        <begin position="82"/>
        <end position="238"/>
    </location>
</feature>
<organism evidence="9 10">
    <name type="scientific">Termititenax aidoneus</name>
    <dbReference type="NCBI Taxonomy" id="2218524"/>
    <lineage>
        <taxon>Bacteria</taxon>
        <taxon>Bacillati</taxon>
        <taxon>Candidatus Margulisiibacteriota</taxon>
        <taxon>Candidatus Termititenacia</taxon>
        <taxon>Candidatus Termititenacales</taxon>
        <taxon>Candidatus Termititenacaceae</taxon>
        <taxon>Candidatus Termititenax</taxon>
    </lineage>
</organism>
<dbReference type="PANTHER" id="PTHR12532">
    <property type="entry name" value="TRANSLATIONAL ACTIVATOR OF CYTOCHROME C OXIDASE 1"/>
    <property type="match status" value="1"/>
</dbReference>
<keyword evidence="2 6" id="KW-0963">Cytoplasm</keyword>
<dbReference type="Pfam" id="PF20772">
    <property type="entry name" value="TACO1_YebC_N"/>
    <property type="match status" value="1"/>
</dbReference>
<dbReference type="InterPro" id="IPR048300">
    <property type="entry name" value="TACO1_YebC-like_2nd/3rd_dom"/>
</dbReference>
<dbReference type="NCBIfam" id="NF009044">
    <property type="entry name" value="PRK12378.1"/>
    <property type="match status" value="1"/>
</dbReference>
<evidence type="ECO:0000256" key="4">
    <source>
        <dbReference type="ARBA" id="ARBA00023125"/>
    </source>
</evidence>
<dbReference type="HAMAP" id="MF_00693">
    <property type="entry name" value="Transcrip_reg_TACO1"/>
    <property type="match status" value="1"/>
</dbReference>
<dbReference type="NCBIfam" id="TIGR01033">
    <property type="entry name" value="YebC/PmpR family DNA-binding transcriptional regulator"/>
    <property type="match status" value="1"/>
</dbReference>
<keyword evidence="5 6" id="KW-0804">Transcription</keyword>
<dbReference type="InterPro" id="IPR049083">
    <property type="entry name" value="TACO1_YebC_N"/>
</dbReference>
<protein>
    <recommendedName>
        <fullName evidence="6">Probable transcriptional regulatory protein NO1_1849</fullName>
    </recommendedName>
</protein>
<keyword evidence="4 6" id="KW-0238">DNA-binding</keyword>
<name>A0A388TCY6_TERA1</name>
<comment type="subcellular location">
    <subcellularLocation>
        <location evidence="6">Cytoplasm</location>
    </subcellularLocation>
</comment>
<evidence type="ECO:0000259" key="7">
    <source>
        <dbReference type="Pfam" id="PF01709"/>
    </source>
</evidence>
<dbReference type="FunFam" id="1.10.10.200:FF:000002">
    <property type="entry name" value="Probable transcriptional regulatory protein CLM62_37755"/>
    <property type="match status" value="1"/>
</dbReference>
<dbReference type="EMBL" id="BGZN01000073">
    <property type="protein sequence ID" value="GBR74722.1"/>
    <property type="molecule type" value="Genomic_DNA"/>
</dbReference>